<dbReference type="InterPro" id="IPR013328">
    <property type="entry name" value="6PGD_dom2"/>
</dbReference>
<feature type="domain" description="NADPH-dependent reductive aminase-like C-terminal" evidence="1">
    <location>
        <begin position="9"/>
        <end position="45"/>
    </location>
</feature>
<dbReference type="Pfam" id="PF21761">
    <property type="entry name" value="RedAm-like_C"/>
    <property type="match status" value="1"/>
</dbReference>
<evidence type="ECO:0000313" key="3">
    <source>
        <dbReference type="Proteomes" id="UP001445472"/>
    </source>
</evidence>
<dbReference type="Gene3D" id="1.10.1040.10">
    <property type="entry name" value="N-(1-d-carboxylethyl)-l-norvaline Dehydrogenase, domain 2"/>
    <property type="match status" value="1"/>
</dbReference>
<sequence>MPRLAGAFEVGVNAELPKLIKAMADRSIADGHGGEQYPVLIEEFGKPRGD</sequence>
<name>A0ABV1UMX8_9ACTN</name>
<dbReference type="Proteomes" id="UP001445472">
    <property type="component" value="Unassembled WGS sequence"/>
</dbReference>
<evidence type="ECO:0000313" key="2">
    <source>
        <dbReference type="EMBL" id="MER6612163.1"/>
    </source>
</evidence>
<gene>
    <name evidence="2" type="ORF">ABT276_01850</name>
</gene>
<dbReference type="InterPro" id="IPR048666">
    <property type="entry name" value="RedAm-like_C"/>
</dbReference>
<protein>
    <recommendedName>
        <fullName evidence="1">NADPH-dependent reductive aminase-like C-terminal domain-containing protein</fullName>
    </recommendedName>
</protein>
<keyword evidence="3" id="KW-1185">Reference proteome</keyword>
<comment type="caution">
    <text evidence="2">The sequence shown here is derived from an EMBL/GenBank/DDBJ whole genome shotgun (WGS) entry which is preliminary data.</text>
</comment>
<organism evidence="2 3">
    <name type="scientific">Streptomyces xantholiticus</name>
    <dbReference type="NCBI Taxonomy" id="68285"/>
    <lineage>
        <taxon>Bacteria</taxon>
        <taxon>Bacillati</taxon>
        <taxon>Actinomycetota</taxon>
        <taxon>Actinomycetes</taxon>
        <taxon>Kitasatosporales</taxon>
        <taxon>Streptomycetaceae</taxon>
        <taxon>Streptomyces</taxon>
    </lineage>
</organism>
<dbReference type="RefSeq" id="WP_351974628.1">
    <property type="nucleotide sequence ID" value="NZ_JBEPBX010000001.1"/>
</dbReference>
<dbReference type="EMBL" id="JBEPBX010000001">
    <property type="protein sequence ID" value="MER6612163.1"/>
    <property type="molecule type" value="Genomic_DNA"/>
</dbReference>
<proteinExistence type="predicted"/>
<accession>A0ABV1UMX8</accession>
<reference evidence="2 3" key="1">
    <citation type="submission" date="2024-06" db="EMBL/GenBank/DDBJ databases">
        <title>The Natural Products Discovery Center: Release of the First 8490 Sequenced Strains for Exploring Actinobacteria Biosynthetic Diversity.</title>
        <authorList>
            <person name="Kalkreuter E."/>
            <person name="Kautsar S.A."/>
            <person name="Yang D."/>
            <person name="Bader C.D."/>
            <person name="Teijaro C.N."/>
            <person name="Fluegel L."/>
            <person name="Davis C.M."/>
            <person name="Simpson J.R."/>
            <person name="Lauterbach L."/>
            <person name="Steele A.D."/>
            <person name="Gui C."/>
            <person name="Meng S."/>
            <person name="Li G."/>
            <person name="Viehrig K."/>
            <person name="Ye F."/>
            <person name="Su P."/>
            <person name="Kiefer A.F."/>
            <person name="Nichols A."/>
            <person name="Cepeda A.J."/>
            <person name="Yan W."/>
            <person name="Fan B."/>
            <person name="Jiang Y."/>
            <person name="Adhikari A."/>
            <person name="Zheng C.-J."/>
            <person name="Schuster L."/>
            <person name="Cowan T.M."/>
            <person name="Smanski M.J."/>
            <person name="Chevrette M.G."/>
            <person name="De Carvalho L.P.S."/>
            <person name="Shen B."/>
        </authorList>
    </citation>
    <scope>NUCLEOTIDE SEQUENCE [LARGE SCALE GENOMIC DNA]</scope>
    <source>
        <strain evidence="2 3">NPDC000837</strain>
    </source>
</reference>
<evidence type="ECO:0000259" key="1">
    <source>
        <dbReference type="Pfam" id="PF21761"/>
    </source>
</evidence>